<dbReference type="Proteomes" id="UP000218418">
    <property type="component" value="Chromosome"/>
</dbReference>
<dbReference type="GO" id="GO:0006281">
    <property type="term" value="P:DNA repair"/>
    <property type="evidence" value="ECO:0007669"/>
    <property type="project" value="TreeGrafter"/>
</dbReference>
<dbReference type="Pfam" id="PF13419">
    <property type="entry name" value="HAD_2"/>
    <property type="match status" value="1"/>
</dbReference>
<dbReference type="GO" id="GO:0008967">
    <property type="term" value="F:phosphoglycolate phosphatase activity"/>
    <property type="evidence" value="ECO:0007669"/>
    <property type="project" value="TreeGrafter"/>
</dbReference>
<protein>
    <submittedName>
        <fullName evidence="1">Putative hydrolase</fullName>
    </submittedName>
</protein>
<dbReference type="EMBL" id="AP018227">
    <property type="protein sequence ID" value="BAY87281.1"/>
    <property type="molecule type" value="Genomic_DNA"/>
</dbReference>
<dbReference type="PANTHER" id="PTHR43434:SF1">
    <property type="entry name" value="PHOSPHOGLYCOLATE PHOSPHATASE"/>
    <property type="match status" value="1"/>
</dbReference>
<dbReference type="SUPFAM" id="SSF56784">
    <property type="entry name" value="HAD-like"/>
    <property type="match status" value="1"/>
</dbReference>
<keyword evidence="1" id="KW-0378">Hydrolase</keyword>
<proteinExistence type="predicted"/>
<dbReference type="GO" id="GO:0005829">
    <property type="term" value="C:cytosol"/>
    <property type="evidence" value="ECO:0007669"/>
    <property type="project" value="TreeGrafter"/>
</dbReference>
<sequence>MTIPCKAIIFDCDGVIFDSNALKTAAFREVLAAYPQEVVDDFIVYHQTNGGISRYIKLRVFFTDFLKTSVDEEKLQKLLDDFGSSCQRLYQQADLTPGCETVLEQLSQHIPLYVASGSDEAELRQVFAGRNLDKYFKGIYGSPKTKQDCVAEIIQKLDFRKEIVFVGDAESDWKAATKANLNFVFMAKFSDAADSMKQKALENNFPVIDTLSELLSLLDYTQLSMSGNNQ</sequence>
<dbReference type="Gene3D" id="3.40.50.1000">
    <property type="entry name" value="HAD superfamily/HAD-like"/>
    <property type="match status" value="1"/>
</dbReference>
<dbReference type="NCBIfam" id="TIGR01549">
    <property type="entry name" value="HAD-SF-IA-v1"/>
    <property type="match status" value="1"/>
</dbReference>
<dbReference type="AlphaFoldDB" id="A0A1Z4M1K0"/>
<evidence type="ECO:0000313" key="2">
    <source>
        <dbReference type="Proteomes" id="UP000218418"/>
    </source>
</evidence>
<evidence type="ECO:0000313" key="1">
    <source>
        <dbReference type="EMBL" id="BAY87281.1"/>
    </source>
</evidence>
<dbReference type="SFLD" id="SFLDS00003">
    <property type="entry name" value="Haloacid_Dehalogenase"/>
    <property type="match status" value="1"/>
</dbReference>
<dbReference type="InterPro" id="IPR006439">
    <property type="entry name" value="HAD-SF_hydro_IA"/>
</dbReference>
<accession>A0A1Z4M1K0</accession>
<dbReference type="InterPro" id="IPR050155">
    <property type="entry name" value="HAD-like_hydrolase_sf"/>
</dbReference>
<dbReference type="InterPro" id="IPR023214">
    <property type="entry name" value="HAD_sf"/>
</dbReference>
<gene>
    <name evidence="1" type="ORF">NIES267_68020</name>
</gene>
<dbReference type="SFLD" id="SFLDG01129">
    <property type="entry name" value="C1.5:_HAD__Beta-PGM__Phosphata"/>
    <property type="match status" value="1"/>
</dbReference>
<organism evidence="1 2">
    <name type="scientific">Calothrix parasitica NIES-267</name>
    <dbReference type="NCBI Taxonomy" id="1973488"/>
    <lineage>
        <taxon>Bacteria</taxon>
        <taxon>Bacillati</taxon>
        <taxon>Cyanobacteriota</taxon>
        <taxon>Cyanophyceae</taxon>
        <taxon>Nostocales</taxon>
        <taxon>Calotrichaceae</taxon>
        <taxon>Calothrix</taxon>
    </lineage>
</organism>
<keyword evidence="2" id="KW-1185">Reference proteome</keyword>
<dbReference type="PANTHER" id="PTHR43434">
    <property type="entry name" value="PHOSPHOGLYCOLATE PHOSPHATASE"/>
    <property type="match status" value="1"/>
</dbReference>
<dbReference type="Gene3D" id="1.10.150.240">
    <property type="entry name" value="Putative phosphatase, domain 2"/>
    <property type="match status" value="1"/>
</dbReference>
<dbReference type="InterPro" id="IPR036412">
    <property type="entry name" value="HAD-like_sf"/>
</dbReference>
<dbReference type="InterPro" id="IPR041492">
    <property type="entry name" value="HAD_2"/>
</dbReference>
<dbReference type="InterPro" id="IPR023198">
    <property type="entry name" value="PGP-like_dom2"/>
</dbReference>
<reference evidence="1 2" key="1">
    <citation type="submission" date="2017-06" db="EMBL/GenBank/DDBJ databases">
        <title>Genome sequencing of cyanobaciteial culture collection at National Institute for Environmental Studies (NIES).</title>
        <authorList>
            <person name="Hirose Y."/>
            <person name="Shimura Y."/>
            <person name="Fujisawa T."/>
            <person name="Nakamura Y."/>
            <person name="Kawachi M."/>
        </authorList>
    </citation>
    <scope>NUCLEOTIDE SEQUENCE [LARGE SCALE GENOMIC DNA]</scope>
    <source>
        <strain evidence="1 2">NIES-267</strain>
    </source>
</reference>
<name>A0A1Z4M1K0_9CYAN</name>